<dbReference type="EMBL" id="GBXM01041200">
    <property type="protein sequence ID" value="JAH67377.1"/>
    <property type="molecule type" value="Transcribed_RNA"/>
</dbReference>
<reference evidence="1" key="1">
    <citation type="submission" date="2014-11" db="EMBL/GenBank/DDBJ databases">
        <authorList>
            <person name="Amaro Gonzalez C."/>
        </authorList>
    </citation>
    <scope>NUCLEOTIDE SEQUENCE</scope>
</reference>
<accession>A0A0E9UNL0</accession>
<name>A0A0E9UNL0_ANGAN</name>
<sequence>MTRWQLISWCILRVRRYPPCFSISPGIPSRPRLLCFLGS</sequence>
<organism evidence="1">
    <name type="scientific">Anguilla anguilla</name>
    <name type="common">European freshwater eel</name>
    <name type="synonym">Muraena anguilla</name>
    <dbReference type="NCBI Taxonomy" id="7936"/>
    <lineage>
        <taxon>Eukaryota</taxon>
        <taxon>Metazoa</taxon>
        <taxon>Chordata</taxon>
        <taxon>Craniata</taxon>
        <taxon>Vertebrata</taxon>
        <taxon>Euteleostomi</taxon>
        <taxon>Actinopterygii</taxon>
        <taxon>Neopterygii</taxon>
        <taxon>Teleostei</taxon>
        <taxon>Anguilliformes</taxon>
        <taxon>Anguillidae</taxon>
        <taxon>Anguilla</taxon>
    </lineage>
</organism>
<protein>
    <submittedName>
        <fullName evidence="1">Uncharacterized protein</fullName>
    </submittedName>
</protein>
<proteinExistence type="predicted"/>
<evidence type="ECO:0000313" key="1">
    <source>
        <dbReference type="EMBL" id="JAH67377.1"/>
    </source>
</evidence>
<reference evidence="1" key="2">
    <citation type="journal article" date="2015" name="Fish Shellfish Immunol.">
        <title>Early steps in the European eel (Anguilla anguilla)-Vibrio vulnificus interaction in the gills: Role of the RtxA13 toxin.</title>
        <authorList>
            <person name="Callol A."/>
            <person name="Pajuelo D."/>
            <person name="Ebbesson L."/>
            <person name="Teles M."/>
            <person name="MacKenzie S."/>
            <person name="Amaro C."/>
        </authorList>
    </citation>
    <scope>NUCLEOTIDE SEQUENCE</scope>
</reference>
<dbReference type="AlphaFoldDB" id="A0A0E9UNL0"/>